<dbReference type="SUPFAM" id="SSF55785">
    <property type="entry name" value="PYP-like sensor domain (PAS domain)"/>
    <property type="match status" value="1"/>
</dbReference>
<proteinExistence type="predicted"/>
<dbReference type="EMBL" id="JACBGI020000008">
    <property type="protein sequence ID" value="MBF6057881.1"/>
    <property type="molecule type" value="Genomic_DNA"/>
</dbReference>
<feature type="transmembrane region" description="Helical" evidence="3">
    <location>
        <begin position="98"/>
        <end position="128"/>
    </location>
</feature>
<name>A0ABS0BVM0_9GAMM</name>
<dbReference type="SMART" id="SM00267">
    <property type="entry name" value="GGDEF"/>
    <property type="match status" value="1"/>
</dbReference>
<dbReference type="InterPro" id="IPR000160">
    <property type="entry name" value="GGDEF_dom"/>
</dbReference>
<dbReference type="Proteomes" id="UP001193680">
    <property type="component" value="Unassembled WGS sequence"/>
</dbReference>
<comment type="catalytic activity">
    <reaction evidence="2">
        <text>2 GTP = 3',3'-c-di-GMP + 2 diphosphate</text>
        <dbReference type="Rhea" id="RHEA:24898"/>
        <dbReference type="ChEBI" id="CHEBI:33019"/>
        <dbReference type="ChEBI" id="CHEBI:37565"/>
        <dbReference type="ChEBI" id="CHEBI:58805"/>
        <dbReference type="EC" id="2.7.7.65"/>
    </reaction>
</comment>
<dbReference type="InterPro" id="IPR050469">
    <property type="entry name" value="Diguanylate_Cyclase"/>
</dbReference>
<protein>
    <recommendedName>
        <fullName evidence="1">diguanylate cyclase</fullName>
        <ecNumber evidence="1">2.7.7.65</ecNumber>
    </recommendedName>
</protein>
<dbReference type="InterPro" id="IPR043128">
    <property type="entry name" value="Rev_trsase/Diguanyl_cyclase"/>
</dbReference>
<dbReference type="PANTHER" id="PTHR45138">
    <property type="entry name" value="REGULATORY COMPONENTS OF SENSORY TRANSDUCTION SYSTEM"/>
    <property type="match status" value="1"/>
</dbReference>
<dbReference type="Pfam" id="PF00990">
    <property type="entry name" value="GGDEF"/>
    <property type="match status" value="1"/>
</dbReference>
<evidence type="ECO:0000259" key="4">
    <source>
        <dbReference type="PROSITE" id="PS50112"/>
    </source>
</evidence>
<dbReference type="InterPro" id="IPR000014">
    <property type="entry name" value="PAS"/>
</dbReference>
<feature type="transmembrane region" description="Helical" evidence="3">
    <location>
        <begin position="43"/>
        <end position="62"/>
    </location>
</feature>
<dbReference type="NCBIfam" id="TIGR00254">
    <property type="entry name" value="GGDEF"/>
    <property type="match status" value="1"/>
</dbReference>
<accession>A0ABS0BVM0</accession>
<dbReference type="Gene3D" id="3.30.70.270">
    <property type="match status" value="1"/>
</dbReference>
<feature type="transmembrane region" description="Helical" evidence="3">
    <location>
        <begin position="149"/>
        <end position="167"/>
    </location>
</feature>
<feature type="domain" description="GGDEF" evidence="5">
    <location>
        <begin position="336"/>
        <end position="463"/>
    </location>
</feature>
<gene>
    <name evidence="6" type="ORF">H8792_005955</name>
</gene>
<evidence type="ECO:0000313" key="7">
    <source>
        <dbReference type="Proteomes" id="UP001193680"/>
    </source>
</evidence>
<dbReference type="PANTHER" id="PTHR45138:SF9">
    <property type="entry name" value="DIGUANYLATE CYCLASE DGCM-RELATED"/>
    <property type="match status" value="1"/>
</dbReference>
<keyword evidence="3" id="KW-1133">Transmembrane helix</keyword>
<dbReference type="RefSeq" id="WP_185978027.1">
    <property type="nucleotide sequence ID" value="NZ_JACBGI020000008.1"/>
</dbReference>
<evidence type="ECO:0000256" key="1">
    <source>
        <dbReference type="ARBA" id="ARBA00012528"/>
    </source>
</evidence>
<reference evidence="6 7" key="1">
    <citation type="submission" date="2020-11" db="EMBL/GenBank/DDBJ databases">
        <title>Sulfur oxidizing isolate from Hospital Hole Sinkhole.</title>
        <authorList>
            <person name="Scott K.M."/>
        </authorList>
    </citation>
    <scope>NUCLEOTIDE SEQUENCE [LARGE SCALE GENOMIC DNA]</scope>
    <source>
        <strain evidence="6 7">HH1</strain>
    </source>
</reference>
<dbReference type="Gene3D" id="3.30.450.20">
    <property type="entry name" value="PAS domain"/>
    <property type="match status" value="1"/>
</dbReference>
<sequence>MENWTGGETGLQERVSNLVLNFIIVFSVPIFTLLALYNFMHSQLGFMAFFIAIAAGLTAVYLQLRKGRPVEQMVQVSLALLFAVYFLTVAQSDMHTGALYWAFALPLIVVILTPVFWTLIWLAVLLIGIIAPYAMAKFGLFEARFDSEVIAFFIIANAAIALLTYYIKELFIESQISLTRSKQALEMNKRMIDQKIPIVRLGFDCSIQKPNQAFCELTGYSEKELTGKSFTFLKLAELGDLSQNHDFILDLCDGNWHGELYGHKRNGKEYWVKASLKESYDSQFKKDGMLMLCEDVTDHQLLERQANYDQLTGVYNRRMFDELTRRAIMDFQRYREPICLLITDIDHFKRVNDEFGHHFGDEILKGMAEVLSANLRKTDTVARWGGEEFAVLLPKADVHQAHDIADKLRRMIEKEKFYEGFHITASFGVTELRIDESADDWFRRADSALYDAKESGRNRVCFA</sequence>
<feature type="domain" description="PAS" evidence="4">
    <location>
        <begin position="211"/>
        <end position="238"/>
    </location>
</feature>
<organism evidence="6 7">
    <name type="scientific">Thiomicrorhabdus heinhorstiae</name>
    <dbReference type="NCBI Taxonomy" id="2748010"/>
    <lineage>
        <taxon>Bacteria</taxon>
        <taxon>Pseudomonadati</taxon>
        <taxon>Pseudomonadota</taxon>
        <taxon>Gammaproteobacteria</taxon>
        <taxon>Thiotrichales</taxon>
        <taxon>Piscirickettsiaceae</taxon>
        <taxon>Thiomicrorhabdus</taxon>
    </lineage>
</organism>
<dbReference type="Pfam" id="PF13426">
    <property type="entry name" value="PAS_9"/>
    <property type="match status" value="1"/>
</dbReference>
<comment type="caution">
    <text evidence="6">The sequence shown here is derived from an EMBL/GenBank/DDBJ whole genome shotgun (WGS) entry which is preliminary data.</text>
</comment>
<evidence type="ECO:0000256" key="3">
    <source>
        <dbReference type="SAM" id="Phobius"/>
    </source>
</evidence>
<dbReference type="InterPro" id="IPR035965">
    <property type="entry name" value="PAS-like_dom_sf"/>
</dbReference>
<dbReference type="NCBIfam" id="TIGR00229">
    <property type="entry name" value="sensory_box"/>
    <property type="match status" value="1"/>
</dbReference>
<dbReference type="EC" id="2.7.7.65" evidence="1"/>
<keyword evidence="7" id="KW-1185">Reference proteome</keyword>
<dbReference type="InterPro" id="IPR029787">
    <property type="entry name" value="Nucleotide_cyclase"/>
</dbReference>
<evidence type="ECO:0000313" key="6">
    <source>
        <dbReference type="EMBL" id="MBF6057881.1"/>
    </source>
</evidence>
<keyword evidence="3" id="KW-0472">Membrane</keyword>
<feature type="transmembrane region" description="Helical" evidence="3">
    <location>
        <begin position="74"/>
        <end position="92"/>
    </location>
</feature>
<keyword evidence="3" id="KW-0812">Transmembrane</keyword>
<evidence type="ECO:0000256" key="2">
    <source>
        <dbReference type="ARBA" id="ARBA00034247"/>
    </source>
</evidence>
<dbReference type="PROSITE" id="PS50887">
    <property type="entry name" value="GGDEF"/>
    <property type="match status" value="1"/>
</dbReference>
<evidence type="ECO:0000259" key="5">
    <source>
        <dbReference type="PROSITE" id="PS50887"/>
    </source>
</evidence>
<dbReference type="PROSITE" id="PS50112">
    <property type="entry name" value="PAS"/>
    <property type="match status" value="1"/>
</dbReference>
<feature type="transmembrane region" description="Helical" evidence="3">
    <location>
        <begin position="18"/>
        <end position="37"/>
    </location>
</feature>
<dbReference type="SUPFAM" id="SSF55073">
    <property type="entry name" value="Nucleotide cyclase"/>
    <property type="match status" value="1"/>
</dbReference>
<dbReference type="CDD" id="cd01949">
    <property type="entry name" value="GGDEF"/>
    <property type="match status" value="1"/>
</dbReference>
<dbReference type="CDD" id="cd00130">
    <property type="entry name" value="PAS"/>
    <property type="match status" value="1"/>
</dbReference>